<evidence type="ECO:0000313" key="3">
    <source>
        <dbReference type="Proteomes" id="UP001169760"/>
    </source>
</evidence>
<comment type="caution">
    <text evidence="2">The sequence shown here is derived from an EMBL/GenBank/DDBJ whole genome shotgun (WGS) entry which is preliminary data.</text>
</comment>
<reference evidence="2" key="1">
    <citation type="submission" date="2023-07" db="EMBL/GenBank/DDBJ databases">
        <title>Genome content predicts the carbon catabolic preferences of heterotrophic bacteria.</title>
        <authorList>
            <person name="Gralka M."/>
        </authorList>
    </citation>
    <scope>NUCLEOTIDE SEQUENCE</scope>
    <source>
        <strain evidence="2">I3M17_2</strain>
    </source>
</reference>
<dbReference type="PANTHER" id="PTHR43215">
    <property type="entry name" value="RADIAL SPOKE HEAD 1 HOMOLOG"/>
    <property type="match status" value="1"/>
</dbReference>
<name>A0AAW7X4R5_9GAMM</name>
<protein>
    <submittedName>
        <fullName evidence="2">Uncharacterized protein</fullName>
    </submittedName>
</protein>
<gene>
    <name evidence="2" type="ORF">Q4521_07500</name>
</gene>
<evidence type="ECO:0000256" key="1">
    <source>
        <dbReference type="ARBA" id="ARBA00022737"/>
    </source>
</evidence>
<dbReference type="Proteomes" id="UP001169760">
    <property type="component" value="Unassembled WGS sequence"/>
</dbReference>
<organism evidence="2 3">
    <name type="scientific">Saccharophagus degradans</name>
    <dbReference type="NCBI Taxonomy" id="86304"/>
    <lineage>
        <taxon>Bacteria</taxon>
        <taxon>Pseudomonadati</taxon>
        <taxon>Pseudomonadota</taxon>
        <taxon>Gammaproteobacteria</taxon>
        <taxon>Cellvibrionales</taxon>
        <taxon>Cellvibrionaceae</taxon>
        <taxon>Saccharophagus</taxon>
    </lineage>
</organism>
<dbReference type="AlphaFoldDB" id="A0AAW7X4R5"/>
<dbReference type="InterPro" id="IPR003409">
    <property type="entry name" value="MORN"/>
</dbReference>
<dbReference type="GO" id="GO:0005829">
    <property type="term" value="C:cytosol"/>
    <property type="evidence" value="ECO:0007669"/>
    <property type="project" value="TreeGrafter"/>
</dbReference>
<dbReference type="SMART" id="SM00698">
    <property type="entry name" value="MORN"/>
    <property type="match status" value="3"/>
</dbReference>
<proteinExistence type="predicted"/>
<dbReference type="RefSeq" id="WP_303492265.1">
    <property type="nucleotide sequence ID" value="NZ_JAUOPB010000005.1"/>
</dbReference>
<dbReference type="Pfam" id="PF02493">
    <property type="entry name" value="MORN"/>
    <property type="match status" value="3"/>
</dbReference>
<dbReference type="SUPFAM" id="SSF82185">
    <property type="entry name" value="Histone H3 K4-specific methyltransferase SET7/9 N-terminal domain"/>
    <property type="match status" value="1"/>
</dbReference>
<dbReference type="EMBL" id="JAUOPB010000005">
    <property type="protein sequence ID" value="MDO6422315.1"/>
    <property type="molecule type" value="Genomic_DNA"/>
</dbReference>
<keyword evidence="1" id="KW-0677">Repeat</keyword>
<evidence type="ECO:0000313" key="2">
    <source>
        <dbReference type="EMBL" id="MDO6422315.1"/>
    </source>
</evidence>
<accession>A0AAW7X4R5</accession>
<sequence>MRFIALFILFVSPLCLAKIELEKIVKDDWIEVKTDNFIVVTDMKPKKARQLANDLEQFRYFITVTLGKQLVSEKPLEVLAVSSRKNFKRLDLPEFWAGVFQSGISGDMAIANVSDYSSSAKNKSWGNQVLMHEYVHFAARSIANGSIYPLWYNEGVAEYLATFRMEDNGKSVTIGSMDVIGNRLYALRNRIGTEYEKIDVEDLFKTKRINMSWRRHESGKKKREDSKAADKFYARAMITYHFLQSNKELGRRLGEYLNYINQGKSVDEAFTRGFNATYKEMDEAIHEYISGRYVRYIKLDVAKLGIDLPTVEPEIKELDSAQMYVYLARSLLRFSSYSLAEKDEILQLAERNNPTSIPLKLAGVDYLVDSNYAPKLDLSEEALAGLSKDMLALYEENARLIAPLTKEQADKQLADLAIKHPNEANIYSLQAYHRLDWVQNLLKVGHPNATQEFITLRNLARKAIRLDPNNGRAYYVLGMAGANSAESRPQFVTEAADSLLFARNYIGVSSVAGDLWKEVNLNMLRGDANQVLALSRKYQVLNDGKWITTGYGRFYVEAHEIRVIPFGATRRVTQSRIDYKDGSYYEGEIKDNLPHGKGVLTPYFGGLQQGVWRGGFVEGAGKIKTSNGFEYTGNFETGLLTGTGKMLWPEGSNIIKTEGEFLMGMEHGKHQYYWADGRVFIGENWLGRFHGELEIEKDGEVLNSFNVYMGSIQVPISDNLIFAGGINTDNQAHGKGTCYNKLENKVWPCKAKDGALEASTNAINITL</sequence>
<dbReference type="PANTHER" id="PTHR43215:SF14">
    <property type="entry name" value="RADIAL SPOKE HEAD 1 HOMOLOG"/>
    <property type="match status" value="1"/>
</dbReference>
<dbReference type="Gene3D" id="2.20.110.10">
    <property type="entry name" value="Histone H3 K4-specific methyltransferase SET7/9 N-terminal domain"/>
    <property type="match status" value="1"/>
</dbReference>